<dbReference type="AlphaFoldDB" id="A0A1J5QM73"/>
<proteinExistence type="predicted"/>
<name>A0A1J5QM73_9ZZZZ</name>
<accession>A0A1J5QM73</accession>
<feature type="region of interest" description="Disordered" evidence="1">
    <location>
        <begin position="29"/>
        <end position="54"/>
    </location>
</feature>
<dbReference type="EMBL" id="MLJW01001370">
    <property type="protein sequence ID" value="OIQ78611.1"/>
    <property type="molecule type" value="Genomic_DNA"/>
</dbReference>
<reference evidence="2" key="1">
    <citation type="submission" date="2016-10" db="EMBL/GenBank/DDBJ databases">
        <title>Sequence of Gallionella enrichment culture.</title>
        <authorList>
            <person name="Poehlein A."/>
            <person name="Muehling M."/>
            <person name="Daniel R."/>
        </authorList>
    </citation>
    <scope>NUCLEOTIDE SEQUENCE</scope>
</reference>
<protein>
    <submittedName>
        <fullName evidence="2">Uncharacterized protein</fullName>
    </submittedName>
</protein>
<evidence type="ECO:0000256" key="1">
    <source>
        <dbReference type="SAM" id="MobiDB-lite"/>
    </source>
</evidence>
<comment type="caution">
    <text evidence="2">The sequence shown here is derived from an EMBL/GenBank/DDBJ whole genome shotgun (WGS) entry which is preliminary data.</text>
</comment>
<gene>
    <name evidence="2" type="ORF">GALL_396850</name>
</gene>
<organism evidence="2">
    <name type="scientific">mine drainage metagenome</name>
    <dbReference type="NCBI Taxonomy" id="410659"/>
    <lineage>
        <taxon>unclassified sequences</taxon>
        <taxon>metagenomes</taxon>
        <taxon>ecological metagenomes</taxon>
    </lineage>
</organism>
<sequence>MSMFKAERNARSRLNALACAGLRAIKAARSSDSVVPAATSSVSPSPSTSRTAAK</sequence>
<feature type="compositionally biased region" description="Low complexity" evidence="1">
    <location>
        <begin position="30"/>
        <end position="54"/>
    </location>
</feature>
<evidence type="ECO:0000313" key="2">
    <source>
        <dbReference type="EMBL" id="OIQ78611.1"/>
    </source>
</evidence>